<organism evidence="3 4">
    <name type="scientific">Mycobacterium dioxanotrophicus</name>
    <dbReference type="NCBI Taxonomy" id="482462"/>
    <lineage>
        <taxon>Bacteria</taxon>
        <taxon>Bacillati</taxon>
        <taxon>Actinomycetota</taxon>
        <taxon>Actinomycetes</taxon>
        <taxon>Mycobacteriales</taxon>
        <taxon>Mycobacteriaceae</taxon>
        <taxon>Mycobacterium</taxon>
    </lineage>
</organism>
<keyword evidence="4" id="KW-1185">Reference proteome</keyword>
<name>A0A1Y0BXU3_9MYCO</name>
<accession>A0A1Y0BXU3</accession>
<dbReference type="AlphaFoldDB" id="A0A1Y0BXU3"/>
<dbReference type="GO" id="GO:0032259">
    <property type="term" value="P:methylation"/>
    <property type="evidence" value="ECO:0007669"/>
    <property type="project" value="UniProtKB-KW"/>
</dbReference>
<dbReference type="InterPro" id="IPR029063">
    <property type="entry name" value="SAM-dependent_MTases_sf"/>
</dbReference>
<feature type="compositionally biased region" description="Basic and acidic residues" evidence="1">
    <location>
        <begin position="11"/>
        <end position="26"/>
    </location>
</feature>
<dbReference type="Proteomes" id="UP000195331">
    <property type="component" value="Chromosome"/>
</dbReference>
<feature type="domain" description="Methyltransferase" evidence="2">
    <location>
        <begin position="99"/>
        <end position="190"/>
    </location>
</feature>
<keyword evidence="3" id="KW-0489">Methyltransferase</keyword>
<evidence type="ECO:0000313" key="4">
    <source>
        <dbReference type="Proteomes" id="UP000195331"/>
    </source>
</evidence>
<evidence type="ECO:0000313" key="3">
    <source>
        <dbReference type="EMBL" id="ART67720.1"/>
    </source>
</evidence>
<gene>
    <name evidence="3" type="ORF">BTO20_03190</name>
</gene>
<sequence>MAYVAPGADSLRTRGTSDKTGIERMPRGGYDASCLDRLLQTERSEYIDRDADGDGDDGAAARRQQVIDALDWTGRFFRNHEKFAAIALDLVADVPDPRIVELGAGHGGLSRQLLHDHPSARVTVSDVDRASVRALTAGELGTHPRAQVRELDATAIDAADGSFDLAVFALSFHHLSPAQASRVFAEGTRVADTLLIIDLPRPPAPLHLLRLAAMLPAAPFVPFIHDGVISSLRSYSPSALRSLALHADRNIEVELRSGLTLPQIVIARRG</sequence>
<feature type="region of interest" description="Disordered" evidence="1">
    <location>
        <begin position="1"/>
        <end position="26"/>
    </location>
</feature>
<dbReference type="Pfam" id="PF13649">
    <property type="entry name" value="Methyltransf_25"/>
    <property type="match status" value="1"/>
</dbReference>
<reference evidence="3 4" key="1">
    <citation type="submission" date="2017-04" db="EMBL/GenBank/DDBJ databases">
        <title>Whole Genome Sequence of 1,4-Dioxane Degrading Bacterium Mycobacterium dioxanotrophicus PH-06.</title>
        <authorList>
            <person name="He Y."/>
        </authorList>
    </citation>
    <scope>NUCLEOTIDE SEQUENCE [LARGE SCALE GENOMIC DNA]</scope>
    <source>
        <strain evidence="3 4">PH-06</strain>
    </source>
</reference>
<evidence type="ECO:0000256" key="1">
    <source>
        <dbReference type="SAM" id="MobiDB-lite"/>
    </source>
</evidence>
<dbReference type="CDD" id="cd02440">
    <property type="entry name" value="AdoMet_MTases"/>
    <property type="match status" value="1"/>
</dbReference>
<proteinExistence type="predicted"/>
<protein>
    <submittedName>
        <fullName evidence="3">Methyltransferase type 11</fullName>
    </submittedName>
</protein>
<dbReference type="GO" id="GO:0008168">
    <property type="term" value="F:methyltransferase activity"/>
    <property type="evidence" value="ECO:0007669"/>
    <property type="project" value="UniProtKB-KW"/>
</dbReference>
<keyword evidence="3" id="KW-0808">Transferase</keyword>
<dbReference type="SUPFAM" id="SSF53335">
    <property type="entry name" value="S-adenosyl-L-methionine-dependent methyltransferases"/>
    <property type="match status" value="1"/>
</dbReference>
<dbReference type="EMBL" id="CP020809">
    <property type="protein sequence ID" value="ART67720.1"/>
    <property type="molecule type" value="Genomic_DNA"/>
</dbReference>
<dbReference type="Gene3D" id="3.40.50.150">
    <property type="entry name" value="Vaccinia Virus protein VP39"/>
    <property type="match status" value="1"/>
</dbReference>
<dbReference type="KEGG" id="mdx:BTO20_03190"/>
<dbReference type="InterPro" id="IPR041698">
    <property type="entry name" value="Methyltransf_25"/>
</dbReference>
<evidence type="ECO:0000259" key="2">
    <source>
        <dbReference type="Pfam" id="PF13649"/>
    </source>
</evidence>